<dbReference type="Gene3D" id="2.40.10.10">
    <property type="entry name" value="Trypsin-like serine proteases"/>
    <property type="match status" value="2"/>
</dbReference>
<dbReference type="GO" id="GO:0006508">
    <property type="term" value="P:proteolysis"/>
    <property type="evidence" value="ECO:0007669"/>
    <property type="project" value="InterPro"/>
</dbReference>
<dbReference type="WBParaSite" id="jg13932">
    <property type="protein sequence ID" value="jg13932"/>
    <property type="gene ID" value="jg13932"/>
</dbReference>
<feature type="domain" description="Peptidase S1" evidence="1">
    <location>
        <begin position="3"/>
        <end position="63"/>
    </location>
</feature>
<name>A0A915CZH3_9BILA</name>
<evidence type="ECO:0000313" key="3">
    <source>
        <dbReference type="WBParaSite" id="jg13932"/>
    </source>
</evidence>
<organism evidence="2 3">
    <name type="scientific">Ditylenchus dipsaci</name>
    <dbReference type="NCBI Taxonomy" id="166011"/>
    <lineage>
        <taxon>Eukaryota</taxon>
        <taxon>Metazoa</taxon>
        <taxon>Ecdysozoa</taxon>
        <taxon>Nematoda</taxon>
        <taxon>Chromadorea</taxon>
        <taxon>Rhabditida</taxon>
        <taxon>Tylenchina</taxon>
        <taxon>Tylenchomorpha</taxon>
        <taxon>Sphaerularioidea</taxon>
        <taxon>Anguinidae</taxon>
        <taxon>Anguininae</taxon>
        <taxon>Ditylenchus</taxon>
    </lineage>
</organism>
<keyword evidence="2" id="KW-1185">Reference proteome</keyword>
<reference evidence="3" key="1">
    <citation type="submission" date="2022-11" db="UniProtKB">
        <authorList>
            <consortium name="WormBaseParasite"/>
        </authorList>
    </citation>
    <scope>IDENTIFICATION</scope>
</reference>
<sequence>MDGSYAKHTQFLFAAVILYKGTKAICGAVIIAKRHCFSAKHCFLANHSSLYTIKVGGVCHNQGENCDSSDMQNVSFDFAMYDNFKEFVLSHFTIRQLHDPSR</sequence>
<accession>A0A915CZH3</accession>
<dbReference type="Pfam" id="PF00089">
    <property type="entry name" value="Trypsin"/>
    <property type="match status" value="1"/>
</dbReference>
<dbReference type="GO" id="GO:0004252">
    <property type="term" value="F:serine-type endopeptidase activity"/>
    <property type="evidence" value="ECO:0007669"/>
    <property type="project" value="InterPro"/>
</dbReference>
<evidence type="ECO:0000313" key="2">
    <source>
        <dbReference type="Proteomes" id="UP000887574"/>
    </source>
</evidence>
<evidence type="ECO:0000259" key="1">
    <source>
        <dbReference type="Pfam" id="PF00089"/>
    </source>
</evidence>
<dbReference type="AlphaFoldDB" id="A0A915CZH3"/>
<dbReference type="Proteomes" id="UP000887574">
    <property type="component" value="Unplaced"/>
</dbReference>
<dbReference type="InterPro" id="IPR009003">
    <property type="entry name" value="Peptidase_S1_PA"/>
</dbReference>
<dbReference type="InterPro" id="IPR001254">
    <property type="entry name" value="Trypsin_dom"/>
</dbReference>
<dbReference type="InterPro" id="IPR043504">
    <property type="entry name" value="Peptidase_S1_PA_chymotrypsin"/>
</dbReference>
<proteinExistence type="predicted"/>
<dbReference type="SUPFAM" id="SSF50494">
    <property type="entry name" value="Trypsin-like serine proteases"/>
    <property type="match status" value="1"/>
</dbReference>
<protein>
    <submittedName>
        <fullName evidence="3">Peptidase S1 domain-containing protein</fullName>
    </submittedName>
</protein>